<dbReference type="Proteomes" id="UP000694300">
    <property type="component" value="Unassembled WGS sequence"/>
</dbReference>
<keyword evidence="3" id="KW-0274">FAD</keyword>
<evidence type="ECO:0000256" key="4">
    <source>
        <dbReference type="ARBA" id="ARBA00023002"/>
    </source>
</evidence>
<feature type="domain" description="FAD-dependent oxidoreductase 2 FAD-binding" evidence="5">
    <location>
        <begin position="3"/>
        <end position="515"/>
    </location>
</feature>
<dbReference type="Pfam" id="PF00890">
    <property type="entry name" value="FAD_binding_2"/>
    <property type="match status" value="1"/>
</dbReference>
<evidence type="ECO:0000256" key="1">
    <source>
        <dbReference type="ARBA" id="ARBA00001974"/>
    </source>
</evidence>
<evidence type="ECO:0000313" key="6">
    <source>
        <dbReference type="EMBL" id="MBW0130921.1"/>
    </source>
</evidence>
<organism evidence="6 7">
    <name type="scientific">Pseudonocardia oceani</name>
    <dbReference type="NCBI Taxonomy" id="2792013"/>
    <lineage>
        <taxon>Bacteria</taxon>
        <taxon>Bacillati</taxon>
        <taxon>Actinomycetota</taxon>
        <taxon>Actinomycetes</taxon>
        <taxon>Pseudonocardiales</taxon>
        <taxon>Pseudonocardiaceae</taxon>
        <taxon>Pseudonocardia</taxon>
    </lineage>
</organism>
<dbReference type="RefSeq" id="WP_218590742.1">
    <property type="nucleotide sequence ID" value="NZ_JADQDF010000001.1"/>
</dbReference>
<keyword evidence="4" id="KW-0560">Oxidoreductase</keyword>
<reference evidence="6 7" key="1">
    <citation type="submission" date="2020-11" db="EMBL/GenBank/DDBJ databases">
        <title>Pseudonocardia abyssalis sp. nov. and Pseudonocardia oceani sp. nov., description and phylogenomic analysis of two novel actinomycetes isolated from the deep Southern Ocean.</title>
        <authorList>
            <person name="Parra J."/>
        </authorList>
    </citation>
    <scope>NUCLEOTIDE SEQUENCE [LARGE SCALE GENOMIC DNA]</scope>
    <source>
        <strain evidence="7">KRD185</strain>
    </source>
</reference>
<keyword evidence="2" id="KW-0285">Flavoprotein</keyword>
<dbReference type="PANTHER" id="PTHR43400:SF10">
    <property type="entry name" value="3-OXOSTEROID 1-DEHYDROGENASE"/>
    <property type="match status" value="1"/>
</dbReference>
<comment type="caution">
    <text evidence="6">The sequence shown here is derived from an EMBL/GenBank/DDBJ whole genome shotgun (WGS) entry which is preliminary data.</text>
</comment>
<evidence type="ECO:0000259" key="5">
    <source>
        <dbReference type="Pfam" id="PF00890"/>
    </source>
</evidence>
<dbReference type="PANTHER" id="PTHR43400">
    <property type="entry name" value="FUMARATE REDUCTASE"/>
    <property type="match status" value="1"/>
</dbReference>
<evidence type="ECO:0000256" key="2">
    <source>
        <dbReference type="ARBA" id="ARBA00022630"/>
    </source>
</evidence>
<evidence type="ECO:0000313" key="7">
    <source>
        <dbReference type="Proteomes" id="UP000694300"/>
    </source>
</evidence>
<evidence type="ECO:0000256" key="3">
    <source>
        <dbReference type="ARBA" id="ARBA00022827"/>
    </source>
</evidence>
<gene>
    <name evidence="6" type="ORF">I4I82_25065</name>
</gene>
<proteinExistence type="predicted"/>
<keyword evidence="7" id="KW-1185">Reference proteome</keyword>
<dbReference type="InterPro" id="IPR050315">
    <property type="entry name" value="FAD-oxidoreductase_2"/>
</dbReference>
<dbReference type="InterPro" id="IPR003953">
    <property type="entry name" value="FAD-dep_OxRdtase_2_FAD-bd"/>
</dbReference>
<dbReference type="EMBL" id="JADQDF010000001">
    <property type="protein sequence ID" value="MBW0130921.1"/>
    <property type="molecule type" value="Genomic_DNA"/>
</dbReference>
<comment type="cofactor">
    <cofactor evidence="1">
        <name>FAD</name>
        <dbReference type="ChEBI" id="CHEBI:57692"/>
    </cofactor>
</comment>
<sequence length="558" mass="58137">MTDVVVVGAGIGGMSAAIAAAARGLDVVLLEKGARVGGAAAYSGGQVWVGGNHVAEREGLSDSVADTLAYVAAAASRDEASLDHHLAAQWIEGARTAARWFEDAGVISWQVIPDYPDYYFPDLPGSRPAGRYLTGAPFDGGALGPERDRLLVSPHFPVGITYAEMFAWGGLSSKTEWDWDLVARRRDADVLTFGTGIAAAFFRGVLDHGVDVRTGHEVVGLVVADGAVTGVRVRGPEGEEVVTGRVVLATGAHDWSEELTAKFTGIPPEDGGSVAPGTLSGDAIALVEQVGGSPDSLPAWAAPVLPGYRLDVPAFEGDTGFRACYEHCLPHTFLVNSLGERFCDDSFHSRIVAAALSDGDSGGNLPFFMIWDSRHHRRYGLGATPPGGEYPAGLVERGATLADLARELGLPPETLEATAARFNRHAPEGVDPDFGRGTNLSVRKFRGDGRHAPNPNVGPVSDPPFFGMRMRLLNTGIAAAGVRTGDHGRVLDGAGAPVPGLYAAGECSARAAAGVGYNSGYSLSRAMAYGFLAAQAIADTPADRAPQGVDTVTGDTKV</sequence>
<protein>
    <submittedName>
        <fullName evidence="6">FAD-dependent oxidoreductase</fullName>
    </submittedName>
</protein>
<accession>A0ABS6UFA3</accession>
<name>A0ABS6UFA3_9PSEU</name>